<dbReference type="EMBL" id="JAHLFQ010000144">
    <property type="protein sequence ID" value="MBU3804385.1"/>
    <property type="molecule type" value="Genomic_DNA"/>
</dbReference>
<evidence type="ECO:0000313" key="15">
    <source>
        <dbReference type="Proteomes" id="UP000824229"/>
    </source>
</evidence>
<dbReference type="GO" id="GO:0042910">
    <property type="term" value="F:xenobiotic transmembrane transporter activity"/>
    <property type="evidence" value="ECO:0007669"/>
    <property type="project" value="InterPro"/>
</dbReference>
<dbReference type="Pfam" id="PF01554">
    <property type="entry name" value="MatE"/>
    <property type="match status" value="2"/>
</dbReference>
<keyword evidence="11 13" id="KW-0472">Membrane</keyword>
<evidence type="ECO:0000313" key="14">
    <source>
        <dbReference type="EMBL" id="MBU3804385.1"/>
    </source>
</evidence>
<feature type="transmembrane region" description="Helical" evidence="13">
    <location>
        <begin position="353"/>
        <end position="372"/>
    </location>
</feature>
<evidence type="ECO:0000256" key="6">
    <source>
        <dbReference type="ARBA" id="ARBA00022449"/>
    </source>
</evidence>
<dbReference type="GO" id="GO:0005886">
    <property type="term" value="C:plasma membrane"/>
    <property type="evidence" value="ECO:0007669"/>
    <property type="project" value="UniProtKB-SubCell"/>
</dbReference>
<dbReference type="Proteomes" id="UP000824229">
    <property type="component" value="Unassembled WGS sequence"/>
</dbReference>
<dbReference type="CDD" id="cd13138">
    <property type="entry name" value="MATE_yoeA_like"/>
    <property type="match status" value="1"/>
</dbReference>
<evidence type="ECO:0000256" key="3">
    <source>
        <dbReference type="ARBA" id="ARBA00010199"/>
    </source>
</evidence>
<feature type="transmembrane region" description="Helical" evidence="13">
    <location>
        <begin position="280"/>
        <end position="302"/>
    </location>
</feature>
<feature type="transmembrane region" description="Helical" evidence="13">
    <location>
        <begin position="384"/>
        <end position="404"/>
    </location>
</feature>
<keyword evidence="8 13" id="KW-0812">Transmembrane</keyword>
<evidence type="ECO:0000256" key="1">
    <source>
        <dbReference type="ARBA" id="ARBA00003408"/>
    </source>
</evidence>
<comment type="function">
    <text evidence="1">Multidrug efflux pump.</text>
</comment>
<keyword evidence="7" id="KW-1003">Cell membrane</keyword>
<dbReference type="AlphaFoldDB" id="A0A9E2KC22"/>
<evidence type="ECO:0000256" key="5">
    <source>
        <dbReference type="ARBA" id="ARBA00022448"/>
    </source>
</evidence>
<keyword evidence="6" id="KW-0050">Antiport</keyword>
<evidence type="ECO:0000256" key="9">
    <source>
        <dbReference type="ARBA" id="ARBA00022989"/>
    </source>
</evidence>
<evidence type="ECO:0000256" key="7">
    <source>
        <dbReference type="ARBA" id="ARBA00022475"/>
    </source>
</evidence>
<feature type="transmembrane region" description="Helical" evidence="13">
    <location>
        <begin position="12"/>
        <end position="33"/>
    </location>
</feature>
<comment type="similarity">
    <text evidence="3">Belongs to the multi antimicrobial extrusion (MATE) (TC 2.A.66.1) family.</text>
</comment>
<sequence length="447" mass="48638">MKDLTKGNPSKLIIQFAIPIFIGNIFQLFYSLADTRIVGSTLGDEALAAVGATSTINNLIIGFLIGLTNGFAIIVARDFGAQKLEQLRKDLGGTLKLGIAISLLLTVISVIFLEPILRLLNMPEALMTDGIAYIRVILLGMTAAMLYNVCASVLRAIGDTITPLIFLIFSTIMNIGLDYLLILGFHTGVAGAAYATVISQSVAAIMCFVYIWKRYPMLHLRKSDFIRDSKLEKSLLISGLSMGMMQSLVSLGTVALQGAINTLGTYTIVAHTGARKITEIFMLPFGVLGMTMATYCGQNLGAGEITRIQKGLKQVILVAWIWCALVVVASYTIAPVLVRLVTATSTKEVIETASLYLRIDTLVYFIPAMISILRNALQGIGDHITPIVSSFIELIGKVLIAIYLTPYLKYMGIILAEPIVWVLMVIPLIIRIYTIPQLKGEKKLNAV</sequence>
<feature type="transmembrane region" description="Helical" evidence="13">
    <location>
        <begin position="132"/>
        <end position="157"/>
    </location>
</feature>
<dbReference type="GO" id="GO:0006811">
    <property type="term" value="P:monoatomic ion transport"/>
    <property type="evidence" value="ECO:0007669"/>
    <property type="project" value="UniProtKB-KW"/>
</dbReference>
<dbReference type="NCBIfam" id="TIGR00797">
    <property type="entry name" value="matE"/>
    <property type="match status" value="1"/>
</dbReference>
<proteinExistence type="inferred from homology"/>
<protein>
    <recommendedName>
        <fullName evidence="4">Probable multidrug resistance protein NorM</fullName>
    </recommendedName>
    <alternativeName>
        <fullName evidence="12">Multidrug-efflux transporter</fullName>
    </alternativeName>
</protein>
<keyword evidence="9 13" id="KW-1133">Transmembrane helix</keyword>
<evidence type="ECO:0000256" key="12">
    <source>
        <dbReference type="ARBA" id="ARBA00031636"/>
    </source>
</evidence>
<evidence type="ECO:0000256" key="8">
    <source>
        <dbReference type="ARBA" id="ARBA00022692"/>
    </source>
</evidence>
<name>A0A9E2KC22_9FIRM</name>
<feature type="transmembrane region" description="Helical" evidence="13">
    <location>
        <begin position="97"/>
        <end position="120"/>
    </location>
</feature>
<evidence type="ECO:0000256" key="2">
    <source>
        <dbReference type="ARBA" id="ARBA00004651"/>
    </source>
</evidence>
<comment type="caution">
    <text evidence="14">The sequence shown here is derived from an EMBL/GenBank/DDBJ whole genome shotgun (WGS) entry which is preliminary data.</text>
</comment>
<gene>
    <name evidence="14" type="ORF">H9872_06485</name>
</gene>
<feature type="transmembrane region" description="Helical" evidence="13">
    <location>
        <begin position="164"/>
        <end position="185"/>
    </location>
</feature>
<feature type="transmembrane region" description="Helical" evidence="13">
    <location>
        <begin position="314"/>
        <end position="333"/>
    </location>
</feature>
<evidence type="ECO:0000256" key="13">
    <source>
        <dbReference type="SAM" id="Phobius"/>
    </source>
</evidence>
<evidence type="ECO:0000256" key="11">
    <source>
        <dbReference type="ARBA" id="ARBA00023136"/>
    </source>
</evidence>
<feature type="transmembrane region" description="Helical" evidence="13">
    <location>
        <begin position="410"/>
        <end position="433"/>
    </location>
</feature>
<reference evidence="14" key="1">
    <citation type="journal article" date="2021" name="PeerJ">
        <title>Extensive microbial diversity within the chicken gut microbiome revealed by metagenomics and culture.</title>
        <authorList>
            <person name="Gilroy R."/>
            <person name="Ravi A."/>
            <person name="Getino M."/>
            <person name="Pursley I."/>
            <person name="Horton D.L."/>
            <person name="Alikhan N.F."/>
            <person name="Baker D."/>
            <person name="Gharbi K."/>
            <person name="Hall N."/>
            <person name="Watson M."/>
            <person name="Adriaenssens E.M."/>
            <person name="Foster-Nyarko E."/>
            <person name="Jarju S."/>
            <person name="Secka A."/>
            <person name="Antonio M."/>
            <person name="Oren A."/>
            <person name="Chaudhuri R.R."/>
            <person name="La Ragione R."/>
            <person name="Hildebrand F."/>
            <person name="Pallen M.J."/>
        </authorList>
    </citation>
    <scope>NUCLEOTIDE SEQUENCE</scope>
    <source>
        <strain evidence="14">B5-657</strain>
    </source>
</reference>
<keyword evidence="5" id="KW-0813">Transport</keyword>
<feature type="transmembrane region" description="Helical" evidence="13">
    <location>
        <begin position="191"/>
        <end position="213"/>
    </location>
</feature>
<reference evidence="14" key="2">
    <citation type="submission" date="2021-04" db="EMBL/GenBank/DDBJ databases">
        <authorList>
            <person name="Gilroy R."/>
        </authorList>
    </citation>
    <scope>NUCLEOTIDE SEQUENCE</scope>
    <source>
        <strain evidence="14">B5-657</strain>
    </source>
</reference>
<dbReference type="PIRSF" id="PIRSF006603">
    <property type="entry name" value="DinF"/>
    <property type="match status" value="1"/>
</dbReference>
<dbReference type="InterPro" id="IPR048279">
    <property type="entry name" value="MdtK-like"/>
</dbReference>
<dbReference type="GO" id="GO:0015297">
    <property type="term" value="F:antiporter activity"/>
    <property type="evidence" value="ECO:0007669"/>
    <property type="project" value="UniProtKB-KW"/>
</dbReference>
<dbReference type="InterPro" id="IPR050222">
    <property type="entry name" value="MATE_MdtK"/>
</dbReference>
<evidence type="ECO:0000256" key="10">
    <source>
        <dbReference type="ARBA" id="ARBA00023065"/>
    </source>
</evidence>
<dbReference type="InterPro" id="IPR002528">
    <property type="entry name" value="MATE_fam"/>
</dbReference>
<organism evidence="14 15">
    <name type="scientific">Candidatus Cellulosilyticum pullistercoris</name>
    <dbReference type="NCBI Taxonomy" id="2838521"/>
    <lineage>
        <taxon>Bacteria</taxon>
        <taxon>Bacillati</taxon>
        <taxon>Bacillota</taxon>
        <taxon>Clostridia</taxon>
        <taxon>Lachnospirales</taxon>
        <taxon>Cellulosilyticaceae</taxon>
        <taxon>Cellulosilyticum</taxon>
    </lineage>
</organism>
<evidence type="ECO:0000256" key="4">
    <source>
        <dbReference type="ARBA" id="ARBA00020268"/>
    </source>
</evidence>
<accession>A0A9E2KC22</accession>
<keyword evidence="10" id="KW-0406">Ion transport</keyword>
<dbReference type="PANTHER" id="PTHR43298">
    <property type="entry name" value="MULTIDRUG RESISTANCE PROTEIN NORM-RELATED"/>
    <property type="match status" value="1"/>
</dbReference>
<feature type="transmembrane region" description="Helical" evidence="13">
    <location>
        <begin position="234"/>
        <end position="260"/>
    </location>
</feature>
<feature type="transmembrane region" description="Helical" evidence="13">
    <location>
        <begin position="56"/>
        <end position="76"/>
    </location>
</feature>
<dbReference type="PANTHER" id="PTHR43298:SF2">
    <property type="entry name" value="FMN_FAD EXPORTER YEEO-RELATED"/>
    <property type="match status" value="1"/>
</dbReference>
<comment type="subcellular location">
    <subcellularLocation>
        <location evidence="2">Cell membrane</location>
        <topology evidence="2">Multi-pass membrane protein</topology>
    </subcellularLocation>
</comment>